<name>A0A1G9UWM1_9ACTN</name>
<dbReference type="GO" id="GO:0016874">
    <property type="term" value="F:ligase activity"/>
    <property type="evidence" value="ECO:0007669"/>
    <property type="project" value="UniProtKB-KW"/>
</dbReference>
<evidence type="ECO:0000256" key="1">
    <source>
        <dbReference type="ARBA" id="ARBA00006432"/>
    </source>
</evidence>
<dbReference type="Proteomes" id="UP000199341">
    <property type="component" value="Unassembled WGS sequence"/>
</dbReference>
<accession>A0A1G9UWM1</accession>
<gene>
    <name evidence="4" type="ORF">SAMN05216259_10127</name>
</gene>
<dbReference type="PANTHER" id="PTHR22754:SF32">
    <property type="entry name" value="DISCO-INTERACTING PROTEIN 2"/>
    <property type="match status" value="1"/>
</dbReference>
<proteinExistence type="inferred from homology"/>
<dbReference type="Pfam" id="PF00501">
    <property type="entry name" value="AMP-binding"/>
    <property type="match status" value="1"/>
</dbReference>
<organism evidence="4 5">
    <name type="scientific">Actinacidiphila guanduensis</name>
    <dbReference type="NCBI Taxonomy" id="310781"/>
    <lineage>
        <taxon>Bacteria</taxon>
        <taxon>Bacillati</taxon>
        <taxon>Actinomycetota</taxon>
        <taxon>Actinomycetes</taxon>
        <taxon>Kitasatosporales</taxon>
        <taxon>Streptomycetaceae</taxon>
        <taxon>Actinacidiphila</taxon>
    </lineage>
</organism>
<keyword evidence="4" id="KW-0436">Ligase</keyword>
<feature type="region of interest" description="Disordered" evidence="2">
    <location>
        <begin position="524"/>
        <end position="548"/>
    </location>
</feature>
<reference evidence="4 5" key="1">
    <citation type="submission" date="2016-10" db="EMBL/GenBank/DDBJ databases">
        <authorList>
            <person name="de Groot N.N."/>
        </authorList>
    </citation>
    <scope>NUCLEOTIDE SEQUENCE [LARGE SCALE GENOMIC DNA]</scope>
    <source>
        <strain evidence="4 5">CGMCC 4.2022</strain>
    </source>
</reference>
<evidence type="ECO:0000313" key="4">
    <source>
        <dbReference type="EMBL" id="SDM64332.1"/>
    </source>
</evidence>
<dbReference type="InterPro" id="IPR020845">
    <property type="entry name" value="AMP-binding_CS"/>
</dbReference>
<comment type="similarity">
    <text evidence="1">Belongs to the ATP-dependent AMP-binding enzyme family.</text>
</comment>
<dbReference type="InterPro" id="IPR000873">
    <property type="entry name" value="AMP-dep_synth/lig_dom"/>
</dbReference>
<evidence type="ECO:0000313" key="5">
    <source>
        <dbReference type="Proteomes" id="UP000199341"/>
    </source>
</evidence>
<dbReference type="GO" id="GO:0006633">
    <property type="term" value="P:fatty acid biosynthetic process"/>
    <property type="evidence" value="ECO:0007669"/>
    <property type="project" value="TreeGrafter"/>
</dbReference>
<dbReference type="GO" id="GO:0005886">
    <property type="term" value="C:plasma membrane"/>
    <property type="evidence" value="ECO:0007669"/>
    <property type="project" value="TreeGrafter"/>
</dbReference>
<dbReference type="OrthoDB" id="2472181at2"/>
<dbReference type="SUPFAM" id="SSF56801">
    <property type="entry name" value="Acetyl-CoA synthetase-like"/>
    <property type="match status" value="1"/>
</dbReference>
<dbReference type="AlphaFoldDB" id="A0A1G9UWM1"/>
<feature type="domain" description="AMP-dependent synthetase/ligase" evidence="3">
    <location>
        <begin position="45"/>
        <end position="404"/>
    </location>
</feature>
<sequence>MTAPLEHWRGPQGSRVPGAPDGLAVLQGGPLPEPPVTTLSGALRRAADTRNGVVLIDARGIGTWRPYSELYREATAVLGGLQAAGAEPGAVVVLALSAPSDLLTAFWACVLGGLVPLPVPAAGGSAVLADAGAAAGRAWLVADGDPSALPAGIRPLGPVSALGVPGGPGPRPHRCRPDDPALLTLTSGSSGRPKAVPLSHRNVLARSHATALARGLDEGTRTLNWLPLDHVSGMVMFHIRDVFLGCHQVHADTGWVRADPLRWLDLASAERADTTWAPNHAFARVVERLDESGGRPWDLSRLRYVMNGGEAVKDRVARRFLAALAPYGLPATAIHPGWGMPETASGVVDGVLVPHGGPSRRYVPVGVPHPGVSVRVVDDEGRVLPERAVGRLQVTGPPVAVSYFEDAAPHPAPLTADGWLVTDDLAFVDGGELTVTGRADDVIEVGQDRYHGHELEDAVEELPCVLPGSTVVRSYPGAGGRRALAVFFRPRPRVPGPEAERMVRERLRDRFGAHVDHLEALGEHDLPRTPTGKLRKSALTARLPGPHP</sequence>
<dbReference type="PANTHER" id="PTHR22754">
    <property type="entry name" value="DISCO-INTERACTING PROTEIN 2 DIP2 -RELATED"/>
    <property type="match status" value="1"/>
</dbReference>
<dbReference type="Gene3D" id="3.30.300.30">
    <property type="match status" value="1"/>
</dbReference>
<dbReference type="STRING" id="310781.SAMN05216259_10127"/>
<dbReference type="EMBL" id="FNIE01000001">
    <property type="protein sequence ID" value="SDM64332.1"/>
    <property type="molecule type" value="Genomic_DNA"/>
</dbReference>
<dbReference type="PROSITE" id="PS00455">
    <property type="entry name" value="AMP_BINDING"/>
    <property type="match status" value="1"/>
</dbReference>
<evidence type="ECO:0000256" key="2">
    <source>
        <dbReference type="SAM" id="MobiDB-lite"/>
    </source>
</evidence>
<dbReference type="InterPro" id="IPR045851">
    <property type="entry name" value="AMP-bd_C_sf"/>
</dbReference>
<feature type="region of interest" description="Disordered" evidence="2">
    <location>
        <begin position="1"/>
        <end position="20"/>
    </location>
</feature>
<dbReference type="Gene3D" id="3.40.50.12780">
    <property type="entry name" value="N-terminal domain of ligase-like"/>
    <property type="match status" value="1"/>
</dbReference>
<dbReference type="InterPro" id="IPR042099">
    <property type="entry name" value="ANL_N_sf"/>
</dbReference>
<dbReference type="GO" id="GO:0070566">
    <property type="term" value="F:adenylyltransferase activity"/>
    <property type="evidence" value="ECO:0007669"/>
    <property type="project" value="TreeGrafter"/>
</dbReference>
<keyword evidence="5" id="KW-1185">Reference proteome</keyword>
<evidence type="ECO:0000259" key="3">
    <source>
        <dbReference type="Pfam" id="PF00501"/>
    </source>
</evidence>
<protein>
    <submittedName>
        <fullName evidence="4">Acyl-CoA synthetase (AMP-forming)/AMP-acid ligase II</fullName>
    </submittedName>
</protein>